<dbReference type="NCBIfam" id="TIGR00738">
    <property type="entry name" value="rrf2_super"/>
    <property type="match status" value="1"/>
</dbReference>
<dbReference type="EMBL" id="SPVF01000036">
    <property type="protein sequence ID" value="TFW28475.1"/>
    <property type="molecule type" value="Genomic_DNA"/>
</dbReference>
<keyword evidence="1" id="KW-0238">DNA-binding</keyword>
<name>A0A4Y9SPR9_9BURK</name>
<sequence length="155" mass="17029">MRLTRFSDIGLRVLMYLHGADERPGPVTVAEIASQFELPINHLVKVVSQLSKMGWVRATRGRNGGLRLAADATKLRIGQVLRQLEGEDELIDCEGSSCRLAVDCRLRGALHEGLQAFYAAMDRHTLADIAGGGTGEHIVRMHRMFLVTPHTQSAA</sequence>
<evidence type="ECO:0000313" key="3">
    <source>
        <dbReference type="Proteomes" id="UP000298438"/>
    </source>
</evidence>
<dbReference type="InterPro" id="IPR000944">
    <property type="entry name" value="Tscrpt_reg_Rrf2"/>
</dbReference>
<dbReference type="SUPFAM" id="SSF46785">
    <property type="entry name" value="Winged helix' DNA-binding domain"/>
    <property type="match status" value="1"/>
</dbReference>
<keyword evidence="3" id="KW-1185">Reference proteome</keyword>
<dbReference type="GO" id="GO:0005829">
    <property type="term" value="C:cytosol"/>
    <property type="evidence" value="ECO:0007669"/>
    <property type="project" value="TreeGrafter"/>
</dbReference>
<dbReference type="GO" id="GO:0003677">
    <property type="term" value="F:DNA binding"/>
    <property type="evidence" value="ECO:0007669"/>
    <property type="project" value="UniProtKB-KW"/>
</dbReference>
<dbReference type="RefSeq" id="WP_135205625.1">
    <property type="nucleotide sequence ID" value="NZ_SPVF01000036.1"/>
</dbReference>
<organism evidence="2 3">
    <name type="scientific">Zemynaea arenosa</name>
    <dbReference type="NCBI Taxonomy" id="2561931"/>
    <lineage>
        <taxon>Bacteria</taxon>
        <taxon>Pseudomonadati</taxon>
        <taxon>Pseudomonadota</taxon>
        <taxon>Betaproteobacteria</taxon>
        <taxon>Burkholderiales</taxon>
        <taxon>Oxalobacteraceae</taxon>
        <taxon>Telluria group</taxon>
        <taxon>Zemynaea</taxon>
    </lineage>
</organism>
<dbReference type="OrthoDB" id="9795923at2"/>
<proteinExistence type="predicted"/>
<gene>
    <name evidence="2" type="ORF">E4L96_02330</name>
</gene>
<dbReference type="PANTHER" id="PTHR33221:SF4">
    <property type="entry name" value="HTH-TYPE TRANSCRIPTIONAL REPRESSOR NSRR"/>
    <property type="match status" value="1"/>
</dbReference>
<comment type="caution">
    <text evidence="2">The sequence shown here is derived from an EMBL/GenBank/DDBJ whole genome shotgun (WGS) entry which is preliminary data.</text>
</comment>
<evidence type="ECO:0000256" key="1">
    <source>
        <dbReference type="ARBA" id="ARBA00023125"/>
    </source>
</evidence>
<protein>
    <submittedName>
        <fullName evidence="2">Rrf2 family transcriptional regulator</fullName>
    </submittedName>
</protein>
<dbReference type="PANTHER" id="PTHR33221">
    <property type="entry name" value="WINGED HELIX-TURN-HELIX TRANSCRIPTIONAL REGULATOR, RRF2 FAMILY"/>
    <property type="match status" value="1"/>
</dbReference>
<accession>A0A4Y9SPR9</accession>
<dbReference type="Pfam" id="PF02082">
    <property type="entry name" value="Rrf2"/>
    <property type="match status" value="1"/>
</dbReference>
<dbReference type="AlphaFoldDB" id="A0A4Y9SPR9"/>
<evidence type="ECO:0000313" key="2">
    <source>
        <dbReference type="EMBL" id="TFW28475.1"/>
    </source>
</evidence>
<dbReference type="InterPro" id="IPR036390">
    <property type="entry name" value="WH_DNA-bd_sf"/>
</dbReference>
<reference evidence="2 3" key="1">
    <citation type="submission" date="2019-03" db="EMBL/GenBank/DDBJ databases">
        <title>Draft Genome Sequence of Massilia arenosa sp. nov., a Novel Massilia Species Isolated from a Sandy-loam Maize Soil.</title>
        <authorList>
            <person name="Raths R."/>
            <person name="Peta V."/>
            <person name="Bucking H."/>
        </authorList>
    </citation>
    <scope>NUCLEOTIDE SEQUENCE [LARGE SCALE GENOMIC DNA]</scope>
    <source>
        <strain evidence="2 3">MC02</strain>
    </source>
</reference>
<dbReference type="GO" id="GO:0003700">
    <property type="term" value="F:DNA-binding transcription factor activity"/>
    <property type="evidence" value="ECO:0007669"/>
    <property type="project" value="TreeGrafter"/>
</dbReference>
<dbReference type="Proteomes" id="UP000298438">
    <property type="component" value="Unassembled WGS sequence"/>
</dbReference>
<dbReference type="Gene3D" id="1.10.10.10">
    <property type="entry name" value="Winged helix-like DNA-binding domain superfamily/Winged helix DNA-binding domain"/>
    <property type="match status" value="1"/>
</dbReference>
<dbReference type="InterPro" id="IPR036388">
    <property type="entry name" value="WH-like_DNA-bd_sf"/>
</dbReference>
<dbReference type="PROSITE" id="PS51197">
    <property type="entry name" value="HTH_RRF2_2"/>
    <property type="match status" value="1"/>
</dbReference>